<sequence>RAPLDCTQSVHQLSANLDRRLPIKGEAPSIRGVDWGKESVEEEESEETEVAGAPEASEAENLAHSNKPLVSQAEPNFLKMMEQITQFIGKITQAVALRDNSKAPALKTPSMKAPDSFDGTQSHKLGGFIQSCQLIFHNDTANFLSERKKVLYSTSFLTGGAGKWIEPYLSNISNKYPSYLLNNWKLF</sequence>
<evidence type="ECO:0000313" key="3">
    <source>
        <dbReference type="Proteomes" id="UP000765509"/>
    </source>
</evidence>
<proteinExistence type="predicted"/>
<organism evidence="2 3">
    <name type="scientific">Austropuccinia psidii MF-1</name>
    <dbReference type="NCBI Taxonomy" id="1389203"/>
    <lineage>
        <taxon>Eukaryota</taxon>
        <taxon>Fungi</taxon>
        <taxon>Dikarya</taxon>
        <taxon>Basidiomycota</taxon>
        <taxon>Pucciniomycotina</taxon>
        <taxon>Pucciniomycetes</taxon>
        <taxon>Pucciniales</taxon>
        <taxon>Sphaerophragmiaceae</taxon>
        <taxon>Austropuccinia</taxon>
    </lineage>
</organism>
<gene>
    <name evidence="2" type="ORF">O181_110850</name>
</gene>
<dbReference type="AlphaFoldDB" id="A0A9Q3K1A0"/>
<name>A0A9Q3K1A0_9BASI</name>
<dbReference type="EMBL" id="AVOT02087566">
    <property type="protein sequence ID" value="MBW0571135.1"/>
    <property type="molecule type" value="Genomic_DNA"/>
</dbReference>
<evidence type="ECO:0008006" key="4">
    <source>
        <dbReference type="Google" id="ProtNLM"/>
    </source>
</evidence>
<feature type="non-terminal residue" evidence="2">
    <location>
        <position position="187"/>
    </location>
</feature>
<protein>
    <recommendedName>
        <fullName evidence="4">DUF4939 domain-containing protein</fullName>
    </recommendedName>
</protein>
<reference evidence="2" key="1">
    <citation type="submission" date="2021-03" db="EMBL/GenBank/DDBJ databases">
        <title>Draft genome sequence of rust myrtle Austropuccinia psidii MF-1, a brazilian biotype.</title>
        <authorList>
            <person name="Quecine M.C."/>
            <person name="Pachon D.M.R."/>
            <person name="Bonatelli M.L."/>
            <person name="Correr F.H."/>
            <person name="Franceschini L.M."/>
            <person name="Leite T.F."/>
            <person name="Margarido G.R.A."/>
            <person name="Almeida C.A."/>
            <person name="Ferrarezi J.A."/>
            <person name="Labate C.A."/>
        </authorList>
    </citation>
    <scope>NUCLEOTIDE SEQUENCE</scope>
    <source>
        <strain evidence="2">MF-1</strain>
    </source>
</reference>
<dbReference type="OrthoDB" id="2506111at2759"/>
<accession>A0A9Q3K1A0</accession>
<feature type="compositionally biased region" description="Acidic residues" evidence="1">
    <location>
        <begin position="40"/>
        <end position="49"/>
    </location>
</feature>
<evidence type="ECO:0000313" key="2">
    <source>
        <dbReference type="EMBL" id="MBW0571135.1"/>
    </source>
</evidence>
<dbReference type="Proteomes" id="UP000765509">
    <property type="component" value="Unassembled WGS sequence"/>
</dbReference>
<comment type="caution">
    <text evidence="2">The sequence shown here is derived from an EMBL/GenBank/DDBJ whole genome shotgun (WGS) entry which is preliminary data.</text>
</comment>
<feature type="region of interest" description="Disordered" evidence="1">
    <location>
        <begin position="29"/>
        <end position="66"/>
    </location>
</feature>
<evidence type="ECO:0000256" key="1">
    <source>
        <dbReference type="SAM" id="MobiDB-lite"/>
    </source>
</evidence>
<keyword evidence="3" id="KW-1185">Reference proteome</keyword>